<dbReference type="CDD" id="cd06261">
    <property type="entry name" value="TM_PBP2"/>
    <property type="match status" value="1"/>
</dbReference>
<comment type="subcellular location">
    <subcellularLocation>
        <location evidence="1 9">Cell membrane</location>
        <topology evidence="1 9">Multi-pass membrane protein</topology>
    </subcellularLocation>
</comment>
<evidence type="ECO:0000256" key="3">
    <source>
        <dbReference type="ARBA" id="ARBA00022448"/>
    </source>
</evidence>
<evidence type="ECO:0000313" key="13">
    <source>
        <dbReference type="Proteomes" id="UP000199512"/>
    </source>
</evidence>
<keyword evidence="6 9" id="KW-0812">Transmembrane</keyword>
<dbReference type="GO" id="GO:0006817">
    <property type="term" value="P:phosphate ion transport"/>
    <property type="evidence" value="ECO:0007669"/>
    <property type="project" value="UniProtKB-KW"/>
</dbReference>
<dbReference type="EMBL" id="FODF01000020">
    <property type="protein sequence ID" value="SEN86277.1"/>
    <property type="molecule type" value="Genomic_DNA"/>
</dbReference>
<evidence type="ECO:0000256" key="8">
    <source>
        <dbReference type="ARBA" id="ARBA00023136"/>
    </source>
</evidence>
<accession>A0A1H8K0R7</accession>
<feature type="transmembrane region" description="Helical" evidence="9">
    <location>
        <begin position="139"/>
        <end position="159"/>
    </location>
</feature>
<dbReference type="NCBIfam" id="TIGR02138">
    <property type="entry name" value="phosphate_pstC"/>
    <property type="match status" value="1"/>
</dbReference>
<feature type="domain" description="ABC transmembrane type-1" evidence="11">
    <location>
        <begin position="67"/>
        <end position="274"/>
    </location>
</feature>
<evidence type="ECO:0000256" key="6">
    <source>
        <dbReference type="ARBA" id="ARBA00022692"/>
    </source>
</evidence>
<comment type="caution">
    <text evidence="10">Lacks conserved residue(s) required for the propagation of feature annotation.</text>
</comment>
<dbReference type="RefSeq" id="WP_091976033.1">
    <property type="nucleotide sequence ID" value="NZ_CAUWDX010000006.1"/>
</dbReference>
<dbReference type="PANTHER" id="PTHR30425:SF1">
    <property type="entry name" value="PHOSPHATE TRANSPORT SYSTEM PERMEASE PROTEIN PSTC"/>
    <property type="match status" value="1"/>
</dbReference>
<evidence type="ECO:0000256" key="5">
    <source>
        <dbReference type="ARBA" id="ARBA00022592"/>
    </source>
</evidence>
<keyword evidence="5 10" id="KW-0592">Phosphate transport</keyword>
<dbReference type="OrthoDB" id="9785113at2"/>
<dbReference type="InterPro" id="IPR051124">
    <property type="entry name" value="Phosphate_Transport_Permease"/>
</dbReference>
<evidence type="ECO:0000256" key="2">
    <source>
        <dbReference type="ARBA" id="ARBA00007069"/>
    </source>
</evidence>
<sequence length="284" mass="30811">MKGFEKIMRNIFIISSLVSVVSIIVISVFIFKGGLPFLEEYGLFKFISGQVWSPSNSPSEYGIFPMILGTLYVTGGALIIGVPIGILTAIYLARFCPDRLYKVLSPAVQLMAGIPSIVYGFFALNLITPIIRDIKGDGLSILTASILLAIMILPTIITLSEASIRAVPNSYYEGSVALGANDEESVFKAIVPAAKNGIMASIILAMGRAIGETMAVLRVCGNQPRIADSIFDGTRTLTTNIAMEMSYAEGMHRESLIATALVLFVFILIINSIFMFLKRRDMSC</sequence>
<dbReference type="GO" id="GO:0005886">
    <property type="term" value="C:plasma membrane"/>
    <property type="evidence" value="ECO:0007669"/>
    <property type="project" value="UniProtKB-SubCell"/>
</dbReference>
<protein>
    <recommendedName>
        <fullName evidence="10">Phosphate transport system permease protein</fullName>
    </recommendedName>
</protein>
<evidence type="ECO:0000256" key="7">
    <source>
        <dbReference type="ARBA" id="ARBA00022989"/>
    </source>
</evidence>
<name>A0A1H8K0R7_9FIRM</name>
<keyword evidence="7 9" id="KW-1133">Transmembrane helix</keyword>
<comment type="function">
    <text evidence="10">Part of the binding-protein-dependent transport system for phosphate; probably responsible for the translocation of the substrate across the membrane.</text>
</comment>
<dbReference type="InterPro" id="IPR035906">
    <property type="entry name" value="MetI-like_sf"/>
</dbReference>
<feature type="transmembrane region" description="Helical" evidence="9">
    <location>
        <begin position="104"/>
        <end position="127"/>
    </location>
</feature>
<evidence type="ECO:0000256" key="4">
    <source>
        <dbReference type="ARBA" id="ARBA00022475"/>
    </source>
</evidence>
<dbReference type="SUPFAM" id="SSF161098">
    <property type="entry name" value="MetI-like"/>
    <property type="match status" value="1"/>
</dbReference>
<dbReference type="PANTHER" id="PTHR30425">
    <property type="entry name" value="PHOSPHATE TRANSPORT SYSTEM PERMEASE PROTEIN PST"/>
    <property type="match status" value="1"/>
</dbReference>
<evidence type="ECO:0000256" key="10">
    <source>
        <dbReference type="RuleBase" id="RU363054"/>
    </source>
</evidence>
<dbReference type="InterPro" id="IPR000515">
    <property type="entry name" value="MetI-like"/>
</dbReference>
<dbReference type="PROSITE" id="PS50928">
    <property type="entry name" value="ABC_TM1"/>
    <property type="match status" value="1"/>
</dbReference>
<evidence type="ECO:0000256" key="9">
    <source>
        <dbReference type="RuleBase" id="RU363032"/>
    </source>
</evidence>
<keyword evidence="8 9" id="KW-0472">Membrane</keyword>
<keyword evidence="4 10" id="KW-1003">Cell membrane</keyword>
<keyword evidence="3 9" id="KW-0813">Transport</keyword>
<keyword evidence="13" id="KW-1185">Reference proteome</keyword>
<comment type="similarity">
    <text evidence="2 10">Belongs to the binding-protein-dependent transport system permease family. CysTW subfamily.</text>
</comment>
<dbReference type="STRING" id="215200.SAMN05216454_1204"/>
<dbReference type="Pfam" id="PF00528">
    <property type="entry name" value="BPD_transp_1"/>
    <property type="match status" value="1"/>
</dbReference>
<feature type="transmembrane region" description="Helical" evidence="9">
    <location>
        <begin position="255"/>
        <end position="277"/>
    </location>
</feature>
<feature type="transmembrane region" description="Helical" evidence="9">
    <location>
        <begin position="12"/>
        <end position="31"/>
    </location>
</feature>
<evidence type="ECO:0000313" key="12">
    <source>
        <dbReference type="EMBL" id="SEN86277.1"/>
    </source>
</evidence>
<dbReference type="Gene3D" id="1.10.3720.10">
    <property type="entry name" value="MetI-like"/>
    <property type="match status" value="1"/>
</dbReference>
<dbReference type="InterPro" id="IPR011864">
    <property type="entry name" value="Phosphate_PstC"/>
</dbReference>
<proteinExistence type="inferred from homology"/>
<dbReference type="GO" id="GO:0005315">
    <property type="term" value="F:phosphate transmembrane transporter activity"/>
    <property type="evidence" value="ECO:0007669"/>
    <property type="project" value="InterPro"/>
</dbReference>
<feature type="transmembrane region" description="Helical" evidence="9">
    <location>
        <begin position="63"/>
        <end position="92"/>
    </location>
</feature>
<evidence type="ECO:0000259" key="11">
    <source>
        <dbReference type="PROSITE" id="PS50928"/>
    </source>
</evidence>
<reference evidence="12 13" key="1">
    <citation type="submission" date="2016-10" db="EMBL/GenBank/DDBJ databases">
        <authorList>
            <person name="de Groot N.N."/>
        </authorList>
    </citation>
    <scope>NUCLEOTIDE SEQUENCE [LARGE SCALE GENOMIC DNA]</scope>
    <source>
        <strain evidence="12 13">Calf135</strain>
    </source>
</reference>
<organism evidence="12 13">
    <name type="scientific">Peptostreptococcus russellii</name>
    <dbReference type="NCBI Taxonomy" id="215200"/>
    <lineage>
        <taxon>Bacteria</taxon>
        <taxon>Bacillati</taxon>
        <taxon>Bacillota</taxon>
        <taxon>Clostridia</taxon>
        <taxon>Peptostreptococcales</taxon>
        <taxon>Peptostreptococcaceae</taxon>
        <taxon>Peptostreptococcus</taxon>
    </lineage>
</organism>
<evidence type="ECO:0000256" key="1">
    <source>
        <dbReference type="ARBA" id="ARBA00004651"/>
    </source>
</evidence>
<gene>
    <name evidence="12" type="ORF">SAMN05216454_1204</name>
</gene>
<dbReference type="Proteomes" id="UP000199512">
    <property type="component" value="Unassembled WGS sequence"/>
</dbReference>
<dbReference type="AlphaFoldDB" id="A0A1H8K0R7"/>